<feature type="domain" description="Tetrapyrrole biosynthesis uroporphyrinogen III synthase" evidence="1">
    <location>
        <begin position="16"/>
        <end position="206"/>
    </location>
</feature>
<keyword evidence="3" id="KW-1185">Reference proteome</keyword>
<gene>
    <name evidence="2" type="ORF">HBH26_03915</name>
</gene>
<evidence type="ECO:0000313" key="2">
    <source>
        <dbReference type="EMBL" id="NJR77763.1"/>
    </source>
</evidence>
<dbReference type="RefSeq" id="WP_168133290.1">
    <property type="nucleotide sequence ID" value="NZ_JAAVJH010000002.1"/>
</dbReference>
<proteinExistence type="predicted"/>
<evidence type="ECO:0000313" key="3">
    <source>
        <dbReference type="Proteomes" id="UP000732399"/>
    </source>
</evidence>
<organism evidence="2 3">
    <name type="scientific">Sphingomonas corticis</name>
    <dbReference type="NCBI Taxonomy" id="2722791"/>
    <lineage>
        <taxon>Bacteria</taxon>
        <taxon>Pseudomonadati</taxon>
        <taxon>Pseudomonadota</taxon>
        <taxon>Alphaproteobacteria</taxon>
        <taxon>Sphingomonadales</taxon>
        <taxon>Sphingomonadaceae</taxon>
        <taxon>Sphingomonas</taxon>
    </lineage>
</organism>
<accession>A0ABX1CM17</accession>
<dbReference type="SUPFAM" id="SSF69618">
    <property type="entry name" value="HemD-like"/>
    <property type="match status" value="1"/>
</dbReference>
<dbReference type="Gene3D" id="3.40.50.10090">
    <property type="match status" value="1"/>
</dbReference>
<reference evidence="2 3" key="1">
    <citation type="submission" date="2020-03" db="EMBL/GenBank/DDBJ databases">
        <authorList>
            <person name="Wang L."/>
            <person name="He N."/>
            <person name="Li Y."/>
            <person name="Fang Y."/>
            <person name="Zhang F."/>
        </authorList>
    </citation>
    <scope>NUCLEOTIDE SEQUENCE [LARGE SCALE GENOMIC DNA]</scope>
    <source>
        <strain evidence="2 3">36D10-4-7</strain>
    </source>
</reference>
<dbReference type="Pfam" id="PF02602">
    <property type="entry name" value="HEM4"/>
    <property type="match status" value="1"/>
</dbReference>
<comment type="caution">
    <text evidence="2">The sequence shown here is derived from an EMBL/GenBank/DDBJ whole genome shotgun (WGS) entry which is preliminary data.</text>
</comment>
<dbReference type="InterPro" id="IPR036108">
    <property type="entry name" value="4pyrrol_syn_uPrphyn_synt_sf"/>
</dbReference>
<dbReference type="InterPro" id="IPR003754">
    <property type="entry name" value="4pyrrol_synth_uPrphyn_synth"/>
</dbReference>
<dbReference type="Proteomes" id="UP000732399">
    <property type="component" value="Unassembled WGS sequence"/>
</dbReference>
<dbReference type="EMBL" id="JAAVJH010000002">
    <property type="protein sequence ID" value="NJR77763.1"/>
    <property type="molecule type" value="Genomic_DNA"/>
</dbReference>
<name>A0ABX1CM17_9SPHN</name>
<sequence length="215" mass="21303">MRRALVLRPEPGATATVARLAAAGVIATAVPLFRVVPVDWQRPAGEFDALLLTSANAVRHGGAGLAAVRDLPVVAVGEATAATARAAGFAVIAAGAGDAAAAVQAAEGRRLLHLAGRDRVAAPAVTAVTVYASEAIDPPAGALDAAADGLVLLHSARAATRFAAIVPVERERVRIAAISAAVAVAAGFGWARVAVAERPADAALVATAASLAIDP</sequence>
<protein>
    <submittedName>
        <fullName evidence="2">Uroporphyrinogen III synthase HEM4</fullName>
    </submittedName>
</protein>
<evidence type="ECO:0000259" key="1">
    <source>
        <dbReference type="Pfam" id="PF02602"/>
    </source>
</evidence>